<keyword evidence="9" id="KW-1185">Reference proteome</keyword>
<name>C8X0W5_DESRD</name>
<evidence type="ECO:0000256" key="5">
    <source>
        <dbReference type="ARBA" id="ARBA00023136"/>
    </source>
</evidence>
<dbReference type="PANTHER" id="PTHR30177:SF4">
    <property type="entry name" value="OSMOPROTECTANT IMPORT PERMEASE PROTEIN OSMW"/>
    <property type="match status" value="1"/>
</dbReference>
<dbReference type="PANTHER" id="PTHR30177">
    <property type="entry name" value="GLYCINE BETAINE/L-PROLINE TRANSPORT SYSTEM PERMEASE PROTEIN PROW"/>
    <property type="match status" value="1"/>
</dbReference>
<gene>
    <name evidence="8" type="ordered locus">Dret_0770</name>
</gene>
<dbReference type="AlphaFoldDB" id="C8X0W5"/>
<evidence type="ECO:0000256" key="3">
    <source>
        <dbReference type="ARBA" id="ARBA00022692"/>
    </source>
</evidence>
<keyword evidence="3 6" id="KW-0812">Transmembrane</keyword>
<dbReference type="STRING" id="485915.Dret_0770"/>
<evidence type="ECO:0000313" key="9">
    <source>
        <dbReference type="Proteomes" id="UP000001052"/>
    </source>
</evidence>
<dbReference type="Gene3D" id="1.10.3720.10">
    <property type="entry name" value="MetI-like"/>
    <property type="match status" value="1"/>
</dbReference>
<keyword evidence="2 6" id="KW-0813">Transport</keyword>
<dbReference type="OrthoDB" id="9807047at2"/>
<dbReference type="Pfam" id="PF00528">
    <property type="entry name" value="BPD_transp_1"/>
    <property type="match status" value="1"/>
</dbReference>
<dbReference type="InterPro" id="IPR035906">
    <property type="entry name" value="MetI-like_sf"/>
</dbReference>
<feature type="transmembrane region" description="Helical" evidence="6">
    <location>
        <begin position="184"/>
        <end position="209"/>
    </location>
</feature>
<evidence type="ECO:0000256" key="1">
    <source>
        <dbReference type="ARBA" id="ARBA00004651"/>
    </source>
</evidence>
<dbReference type="EMBL" id="CP001734">
    <property type="protein sequence ID" value="ACV68062.1"/>
    <property type="molecule type" value="Genomic_DNA"/>
</dbReference>
<dbReference type="PROSITE" id="PS50928">
    <property type="entry name" value="ABC_TM1"/>
    <property type="match status" value="1"/>
</dbReference>
<dbReference type="InterPro" id="IPR051204">
    <property type="entry name" value="ABC_transp_perm/SBD"/>
</dbReference>
<feature type="transmembrane region" description="Helical" evidence="6">
    <location>
        <begin position="150"/>
        <end position="172"/>
    </location>
</feature>
<evidence type="ECO:0000256" key="2">
    <source>
        <dbReference type="ARBA" id="ARBA00022448"/>
    </source>
</evidence>
<keyword evidence="5 6" id="KW-0472">Membrane</keyword>
<dbReference type="SUPFAM" id="SSF161098">
    <property type="entry name" value="MetI-like"/>
    <property type="match status" value="1"/>
</dbReference>
<sequence length="222" mass="23528">MDILGFLQSNADQALYLTWEHMWIVGLSVGIATVIGVPVGILITKYETLAKRVINAANIFMTIPSIALFGLMLPMLSLFGHGLGKVPAVIALVLYSQLPIIRNTYVAIKNVPPAVVNAGRGMGMSNWQLLKEVELPIAIPVILAGLRTAAVMNIGIAAIATFVGAGGLGVYIQQGIDRVYDEMIVAGAILVSVFAIVVDGGMAGIEHALTPKGLKIQRKQSK</sequence>
<feature type="transmembrane region" description="Helical" evidence="6">
    <location>
        <begin position="56"/>
        <end position="76"/>
    </location>
</feature>
<evidence type="ECO:0000256" key="6">
    <source>
        <dbReference type="RuleBase" id="RU363032"/>
    </source>
</evidence>
<accession>C8X0W5</accession>
<dbReference type="RefSeq" id="WP_015751220.1">
    <property type="nucleotide sequence ID" value="NC_013223.1"/>
</dbReference>
<dbReference type="KEGG" id="drt:Dret_0770"/>
<dbReference type="Proteomes" id="UP000001052">
    <property type="component" value="Chromosome"/>
</dbReference>
<dbReference type="InterPro" id="IPR000515">
    <property type="entry name" value="MetI-like"/>
</dbReference>
<comment type="subcellular location">
    <subcellularLocation>
        <location evidence="1 6">Cell membrane</location>
        <topology evidence="1 6">Multi-pass membrane protein</topology>
    </subcellularLocation>
</comment>
<feature type="domain" description="ABC transmembrane type-1" evidence="7">
    <location>
        <begin position="18"/>
        <end position="202"/>
    </location>
</feature>
<comment type="similarity">
    <text evidence="6">Belongs to the binding-protein-dependent transport system permease family.</text>
</comment>
<dbReference type="FunFam" id="1.10.3720.10:FF:000001">
    <property type="entry name" value="Glycine betaine ABC transporter, permease"/>
    <property type="match status" value="1"/>
</dbReference>
<dbReference type="GO" id="GO:0055085">
    <property type="term" value="P:transmembrane transport"/>
    <property type="evidence" value="ECO:0007669"/>
    <property type="project" value="InterPro"/>
</dbReference>
<feature type="transmembrane region" description="Helical" evidence="6">
    <location>
        <begin position="22"/>
        <end position="44"/>
    </location>
</feature>
<protein>
    <submittedName>
        <fullName evidence="8">Binding-protein-dependent transport systems inner membrane component</fullName>
    </submittedName>
</protein>
<dbReference type="GO" id="GO:0005886">
    <property type="term" value="C:plasma membrane"/>
    <property type="evidence" value="ECO:0007669"/>
    <property type="project" value="UniProtKB-SubCell"/>
</dbReference>
<dbReference type="eggNOG" id="COG1174">
    <property type="taxonomic scope" value="Bacteria"/>
</dbReference>
<proteinExistence type="inferred from homology"/>
<organism evidence="8 9">
    <name type="scientific">Desulfohalobium retbaense (strain ATCC 49708 / DSM 5692 / JCM 16813 / HR100)</name>
    <dbReference type="NCBI Taxonomy" id="485915"/>
    <lineage>
        <taxon>Bacteria</taxon>
        <taxon>Pseudomonadati</taxon>
        <taxon>Thermodesulfobacteriota</taxon>
        <taxon>Desulfovibrionia</taxon>
        <taxon>Desulfovibrionales</taxon>
        <taxon>Desulfohalobiaceae</taxon>
        <taxon>Desulfohalobium</taxon>
    </lineage>
</organism>
<evidence type="ECO:0000256" key="4">
    <source>
        <dbReference type="ARBA" id="ARBA00022989"/>
    </source>
</evidence>
<evidence type="ECO:0000313" key="8">
    <source>
        <dbReference type="EMBL" id="ACV68062.1"/>
    </source>
</evidence>
<keyword evidence="4 6" id="KW-1133">Transmembrane helix</keyword>
<evidence type="ECO:0000259" key="7">
    <source>
        <dbReference type="PROSITE" id="PS50928"/>
    </source>
</evidence>
<reference evidence="9" key="1">
    <citation type="submission" date="2009-09" db="EMBL/GenBank/DDBJ databases">
        <title>The complete chromosome of Desulfohalobium retbaense DSM 5692.</title>
        <authorList>
            <consortium name="US DOE Joint Genome Institute (JGI-PGF)"/>
            <person name="Lucas S."/>
            <person name="Copeland A."/>
            <person name="Lapidus A."/>
            <person name="Glavina del Rio T."/>
            <person name="Dalin E."/>
            <person name="Tice H."/>
            <person name="Bruce D."/>
            <person name="Goodwin L."/>
            <person name="Pitluck S."/>
            <person name="Kyrpides N."/>
            <person name="Mavromatis K."/>
            <person name="Ivanova N."/>
            <person name="Mikhailova N."/>
            <person name="Munk A.C."/>
            <person name="Brettin T."/>
            <person name="Detter J.C."/>
            <person name="Han C."/>
            <person name="Tapia R."/>
            <person name="Larimer F."/>
            <person name="Land M."/>
            <person name="Hauser L."/>
            <person name="Markowitz V."/>
            <person name="Cheng J.-F."/>
            <person name="Hugenholtz P."/>
            <person name="Woyke T."/>
            <person name="Wu D."/>
            <person name="Spring S."/>
            <person name="Klenk H.-P."/>
            <person name="Eisen J.A."/>
        </authorList>
    </citation>
    <scope>NUCLEOTIDE SEQUENCE [LARGE SCALE GENOMIC DNA]</scope>
    <source>
        <strain evidence="9">DSM 5692</strain>
    </source>
</reference>
<dbReference type="HOGENOM" id="CLU_046113_7_2_7"/>
<dbReference type="CDD" id="cd06261">
    <property type="entry name" value="TM_PBP2"/>
    <property type="match status" value="1"/>
</dbReference>
<reference evidence="8 9" key="2">
    <citation type="journal article" date="2010" name="Stand. Genomic Sci.">
        <title>Complete genome sequence of Desulfohalobium retbaense type strain (HR(100)).</title>
        <authorList>
            <person name="Spring S."/>
            <person name="Nolan M."/>
            <person name="Lapidus A."/>
            <person name="Glavina Del Rio T."/>
            <person name="Copeland A."/>
            <person name="Tice H."/>
            <person name="Cheng J.F."/>
            <person name="Lucas S."/>
            <person name="Land M."/>
            <person name="Chen F."/>
            <person name="Bruce D."/>
            <person name="Goodwin L."/>
            <person name="Pitluck S."/>
            <person name="Ivanova N."/>
            <person name="Mavromatis K."/>
            <person name="Mikhailova N."/>
            <person name="Pati A."/>
            <person name="Chen A."/>
            <person name="Palaniappan K."/>
            <person name="Hauser L."/>
            <person name="Chang Y.J."/>
            <person name="Jeffries C.D."/>
            <person name="Munk C."/>
            <person name="Kiss H."/>
            <person name="Chain P."/>
            <person name="Han C."/>
            <person name="Brettin T."/>
            <person name="Detter J.C."/>
            <person name="Schuler E."/>
            <person name="Goker M."/>
            <person name="Rohde M."/>
            <person name="Bristow J."/>
            <person name="Eisen J.A."/>
            <person name="Markowitz V."/>
            <person name="Hugenholtz P."/>
            <person name="Kyrpides N.C."/>
            <person name="Klenk H.P."/>
        </authorList>
    </citation>
    <scope>NUCLEOTIDE SEQUENCE [LARGE SCALE GENOMIC DNA]</scope>
    <source>
        <strain evidence="8 9">DSM 5692</strain>
    </source>
</reference>
<dbReference type="GO" id="GO:0031460">
    <property type="term" value="P:glycine betaine transport"/>
    <property type="evidence" value="ECO:0007669"/>
    <property type="project" value="UniProtKB-ARBA"/>
</dbReference>